<evidence type="ECO:0000259" key="5">
    <source>
        <dbReference type="Pfam" id="PF07992"/>
    </source>
</evidence>
<feature type="region of interest" description="Disordered" evidence="4">
    <location>
        <begin position="44"/>
        <end position="93"/>
    </location>
</feature>
<dbReference type="GO" id="GO:0016491">
    <property type="term" value="F:oxidoreductase activity"/>
    <property type="evidence" value="ECO:0007669"/>
    <property type="project" value="UniProtKB-KW"/>
</dbReference>
<proteinExistence type="predicted"/>
<dbReference type="InterPro" id="IPR036188">
    <property type="entry name" value="FAD/NAD-bd_sf"/>
</dbReference>
<dbReference type="InterPro" id="IPR023753">
    <property type="entry name" value="FAD/NAD-binding_dom"/>
</dbReference>
<accession>A0A7G9SDJ3</accession>
<evidence type="ECO:0000313" key="7">
    <source>
        <dbReference type="Proteomes" id="UP000515955"/>
    </source>
</evidence>
<evidence type="ECO:0000256" key="2">
    <source>
        <dbReference type="ARBA" id="ARBA00022630"/>
    </source>
</evidence>
<dbReference type="PRINTS" id="PR00368">
    <property type="entry name" value="FADPNR"/>
</dbReference>
<organism evidence="6 7">
    <name type="scientific">Sphingomonas rhizophila</name>
    <dbReference type="NCBI Taxonomy" id="2071607"/>
    <lineage>
        <taxon>Bacteria</taxon>
        <taxon>Pseudomonadati</taxon>
        <taxon>Pseudomonadota</taxon>
        <taxon>Alphaproteobacteria</taxon>
        <taxon>Sphingomonadales</taxon>
        <taxon>Sphingomonadaceae</taxon>
        <taxon>Sphingomonas</taxon>
    </lineage>
</organism>
<keyword evidence="2" id="KW-0285">Flavoprotein</keyword>
<dbReference type="EMBL" id="CP060717">
    <property type="protein sequence ID" value="QNN65918.1"/>
    <property type="molecule type" value="Genomic_DNA"/>
</dbReference>
<dbReference type="KEGG" id="srhi:H9L12_05195"/>
<protein>
    <recommendedName>
        <fullName evidence="1">Thioredoxin reductase</fullName>
    </recommendedName>
</protein>
<reference evidence="6 7" key="1">
    <citation type="submission" date="2020-08" db="EMBL/GenBank/DDBJ databases">
        <title>Genome sequence of Sphingomonas rhizophila KACC 19189T.</title>
        <authorList>
            <person name="Hyun D.-W."/>
            <person name="Bae J.-W."/>
        </authorList>
    </citation>
    <scope>NUCLEOTIDE SEQUENCE [LARGE SCALE GENOMIC DNA]</scope>
    <source>
        <strain evidence="6 7">KACC 19189</strain>
    </source>
</reference>
<name>A0A7G9SDJ3_9SPHN</name>
<dbReference type="InterPro" id="IPR050097">
    <property type="entry name" value="Ferredoxin-NADP_redctase_2"/>
</dbReference>
<dbReference type="Pfam" id="PF07992">
    <property type="entry name" value="Pyr_redox_2"/>
    <property type="match status" value="1"/>
</dbReference>
<dbReference type="PANTHER" id="PTHR48105">
    <property type="entry name" value="THIOREDOXIN REDUCTASE 1-RELATED-RELATED"/>
    <property type="match status" value="1"/>
</dbReference>
<sequence length="415" mass="44474">MADAHQAAQRLETDLRLRGIGPGRRRRLAQTGACFPENSRLRRVRSRAELATAPPASRSTGPRAGPVSNPSDAWLEPCPERREPNARAAPCEPVSDTPPLDCLVIGGGPAGLTAAIYLSRYHLAIMVVDGGKSRAAWIPTSHNHAGFPDGINGVELLERMREQARRFGTKIESGQVTRLERDIDTGLFTAEWGSGPVRARSVLLATGVTNRRPPIDPEIHDDAMARGLIRYCPICDGYEVTDKRVGIIGTGERGVAEAVFLRSYTGDVTLVAPDGAHQLASEELDRLKAVDIRLVDGPITHIEPGESTIAVQASEELTFDSIYPALGSDTHIQLAEMVGATLTEDCCIGVDDHQRTDVDGLYAAGDVVHGLDQISHAMGEGGVASTTIRNDLAKLSPLLRDPVGEESLDKLESGA</sequence>
<evidence type="ECO:0000256" key="4">
    <source>
        <dbReference type="SAM" id="MobiDB-lite"/>
    </source>
</evidence>
<gene>
    <name evidence="6" type="ORF">H9L12_05195</name>
</gene>
<dbReference type="Proteomes" id="UP000515955">
    <property type="component" value="Chromosome"/>
</dbReference>
<dbReference type="SUPFAM" id="SSF51905">
    <property type="entry name" value="FAD/NAD(P)-binding domain"/>
    <property type="match status" value="1"/>
</dbReference>
<evidence type="ECO:0000256" key="1">
    <source>
        <dbReference type="ARBA" id="ARBA00018719"/>
    </source>
</evidence>
<dbReference type="Gene3D" id="3.50.50.60">
    <property type="entry name" value="FAD/NAD(P)-binding domain"/>
    <property type="match status" value="2"/>
</dbReference>
<keyword evidence="3" id="KW-0560">Oxidoreductase</keyword>
<keyword evidence="7" id="KW-1185">Reference proteome</keyword>
<feature type="domain" description="FAD/NAD(P)-binding" evidence="5">
    <location>
        <begin position="101"/>
        <end position="381"/>
    </location>
</feature>
<evidence type="ECO:0000313" key="6">
    <source>
        <dbReference type="EMBL" id="QNN65918.1"/>
    </source>
</evidence>
<evidence type="ECO:0000256" key="3">
    <source>
        <dbReference type="ARBA" id="ARBA00023002"/>
    </source>
</evidence>
<dbReference type="AlphaFoldDB" id="A0A7G9SDJ3"/>
<dbReference type="PRINTS" id="PR00469">
    <property type="entry name" value="PNDRDTASEII"/>
</dbReference>